<accession>A0A5P8E824</accession>
<keyword evidence="1" id="KW-0732">Signal</keyword>
<feature type="signal peptide" evidence="1">
    <location>
        <begin position="1"/>
        <end position="20"/>
    </location>
</feature>
<sequence length="188" mass="21216">MNKTLYLLAICFISIQFAAAQTPLQHAIAGKWTRTLVTTDEQSGTNETQRSVRKFVPDGTLAETVVYEEEVRDNNDEIVVFSFLSSIEGKWAINGNDILIVYNCKTLKVEHLGTSFPEHDDAVQGSLRRAFEKRNKVQIKNYLSTIRNVLKGYYKHNSGSALRDVEIHGNTMTATMGKEIVAFSRELQ</sequence>
<evidence type="ECO:0000313" key="2">
    <source>
        <dbReference type="EMBL" id="QFQ13175.1"/>
    </source>
</evidence>
<dbReference type="Proteomes" id="UP000249375">
    <property type="component" value="Chromosome"/>
</dbReference>
<dbReference type="EMBL" id="CP033459">
    <property type="protein sequence ID" value="QFQ13175.1"/>
    <property type="molecule type" value="Genomic_DNA"/>
</dbReference>
<dbReference type="KEGG" id="alq:C7Y71_009220"/>
<proteinExistence type="predicted"/>
<name>A0A5P8E824_9BACT</name>
<feature type="chain" id="PRO_5024360132" description="DUF4488 domain-containing protein" evidence="1">
    <location>
        <begin position="21"/>
        <end position="188"/>
    </location>
</feature>
<dbReference type="AlphaFoldDB" id="A0A5P8E824"/>
<gene>
    <name evidence="2" type="ORF">C7Y71_009220</name>
</gene>
<evidence type="ECO:0000256" key="1">
    <source>
        <dbReference type="SAM" id="SignalP"/>
    </source>
</evidence>
<reference evidence="2 3" key="1">
    <citation type="submission" date="2018-11" db="EMBL/GenBank/DDBJ databases">
        <authorList>
            <person name="Na S.W."/>
            <person name="Baik M."/>
        </authorList>
    </citation>
    <scope>NUCLEOTIDE SEQUENCE [LARGE SCALE GENOMIC DNA]</scope>
    <source>
        <strain evidence="2 3">E39</strain>
    </source>
</reference>
<protein>
    <recommendedName>
        <fullName evidence="4">DUF4488 domain-containing protein</fullName>
    </recommendedName>
</protein>
<organism evidence="2 3">
    <name type="scientific">Pseudoprevotella muciniphila</name>
    <dbReference type="NCBI Taxonomy" id="2133944"/>
    <lineage>
        <taxon>Bacteria</taxon>
        <taxon>Pseudomonadati</taxon>
        <taxon>Bacteroidota</taxon>
        <taxon>Bacteroidia</taxon>
        <taxon>Bacteroidales</taxon>
        <taxon>Prevotellaceae</taxon>
        <taxon>Pseudoprevotella</taxon>
    </lineage>
</organism>
<keyword evidence="3" id="KW-1185">Reference proteome</keyword>
<dbReference type="RefSeq" id="WP_111898149.1">
    <property type="nucleotide sequence ID" value="NZ_CP033459.1"/>
</dbReference>
<evidence type="ECO:0000313" key="3">
    <source>
        <dbReference type="Proteomes" id="UP000249375"/>
    </source>
</evidence>
<evidence type="ECO:0008006" key="4">
    <source>
        <dbReference type="Google" id="ProtNLM"/>
    </source>
</evidence>